<evidence type="ECO:0000313" key="21">
    <source>
        <dbReference type="EMBL" id="KAF2737839.1"/>
    </source>
</evidence>
<dbReference type="SUPFAM" id="SSF63380">
    <property type="entry name" value="Riboflavin synthase domain-like"/>
    <property type="match status" value="1"/>
</dbReference>
<evidence type="ECO:0000313" key="22">
    <source>
        <dbReference type="Proteomes" id="UP000799444"/>
    </source>
</evidence>
<protein>
    <recommendedName>
        <fullName evidence="18">NADPH--cytochrome P450 reductase</fullName>
        <ecNumber evidence="18">1.6.2.4</ecNumber>
    </recommendedName>
</protein>
<dbReference type="InterPro" id="IPR029039">
    <property type="entry name" value="Flavoprotein-like_sf"/>
</dbReference>
<evidence type="ECO:0000256" key="4">
    <source>
        <dbReference type="ARBA" id="ARBA00022630"/>
    </source>
</evidence>
<dbReference type="EMBL" id="ML996113">
    <property type="protein sequence ID" value="KAF2737839.1"/>
    <property type="molecule type" value="Genomic_DNA"/>
</dbReference>
<comment type="subcellular location">
    <subcellularLocation>
        <location evidence="18">Endoplasmic reticulum membrane</location>
    </subcellularLocation>
</comment>
<keyword evidence="9 18" id="KW-0521">NADP</keyword>
<comment type="cofactor">
    <cofactor evidence="1">
        <name>FMN</name>
        <dbReference type="ChEBI" id="CHEBI:58210"/>
    </cofactor>
</comment>
<dbReference type="GO" id="GO:0016126">
    <property type="term" value="P:sterol biosynthetic process"/>
    <property type="evidence" value="ECO:0007669"/>
    <property type="project" value="UniProtKB-KW"/>
</dbReference>
<evidence type="ECO:0000256" key="6">
    <source>
        <dbReference type="ARBA" id="ARBA00022692"/>
    </source>
</evidence>
<keyword evidence="6" id="KW-0812">Transmembrane</keyword>
<keyword evidence="8" id="KW-0274">FAD</keyword>
<dbReference type="SUPFAM" id="SSF52218">
    <property type="entry name" value="Flavoproteins"/>
    <property type="match status" value="1"/>
</dbReference>
<dbReference type="InterPro" id="IPR001709">
    <property type="entry name" value="Flavoprot_Pyr_Nucl_cyt_Rdtase"/>
</dbReference>
<comment type="caution">
    <text evidence="21">The sequence shown here is derived from an EMBL/GenBank/DDBJ whole genome shotgun (WGS) entry which is preliminary data.</text>
</comment>
<name>A0A9P4R6X4_9PLEO</name>
<dbReference type="InterPro" id="IPR017938">
    <property type="entry name" value="Riboflavin_synthase-like_b-brl"/>
</dbReference>
<dbReference type="GO" id="GO:0003958">
    <property type="term" value="F:NADPH-hemoprotein reductase activity"/>
    <property type="evidence" value="ECO:0007669"/>
    <property type="project" value="UniProtKB-EC"/>
</dbReference>
<reference evidence="21" key="1">
    <citation type="journal article" date="2020" name="Stud. Mycol.">
        <title>101 Dothideomycetes genomes: a test case for predicting lifestyles and emergence of pathogens.</title>
        <authorList>
            <person name="Haridas S."/>
            <person name="Albert R."/>
            <person name="Binder M."/>
            <person name="Bloem J."/>
            <person name="Labutti K."/>
            <person name="Salamov A."/>
            <person name="Andreopoulos B."/>
            <person name="Baker S."/>
            <person name="Barry K."/>
            <person name="Bills G."/>
            <person name="Bluhm B."/>
            <person name="Cannon C."/>
            <person name="Castanera R."/>
            <person name="Culley D."/>
            <person name="Daum C."/>
            <person name="Ezra D."/>
            <person name="Gonzalez J."/>
            <person name="Henrissat B."/>
            <person name="Kuo A."/>
            <person name="Liang C."/>
            <person name="Lipzen A."/>
            <person name="Lutzoni F."/>
            <person name="Magnuson J."/>
            <person name="Mondo S."/>
            <person name="Nolan M."/>
            <person name="Ohm R."/>
            <person name="Pangilinan J."/>
            <person name="Park H.-J."/>
            <person name="Ramirez L."/>
            <person name="Alfaro M."/>
            <person name="Sun H."/>
            <person name="Tritt A."/>
            <person name="Yoshinaga Y."/>
            <person name="Zwiers L.-H."/>
            <person name="Turgeon B."/>
            <person name="Goodwin S."/>
            <person name="Spatafora J."/>
            <person name="Crous P."/>
            <person name="Grigoriev I."/>
        </authorList>
    </citation>
    <scope>NUCLEOTIDE SEQUENCE</scope>
    <source>
        <strain evidence="21">CBS 125425</strain>
    </source>
</reference>
<dbReference type="InterPro" id="IPR001433">
    <property type="entry name" value="OxRdtase_FAD/NAD-bd"/>
</dbReference>
<dbReference type="InterPro" id="IPR017927">
    <property type="entry name" value="FAD-bd_FR_type"/>
</dbReference>
<evidence type="ECO:0000256" key="11">
    <source>
        <dbReference type="ARBA" id="ARBA00022989"/>
    </source>
</evidence>
<dbReference type="Proteomes" id="UP000799444">
    <property type="component" value="Unassembled WGS sequence"/>
</dbReference>
<dbReference type="Gene3D" id="1.20.990.10">
    <property type="entry name" value="NADPH-cytochrome p450 Reductase, Chain A, domain 3"/>
    <property type="match status" value="1"/>
</dbReference>
<dbReference type="PANTHER" id="PTHR19384">
    <property type="entry name" value="NITRIC OXIDE SYNTHASE-RELATED"/>
    <property type="match status" value="1"/>
</dbReference>
<evidence type="ECO:0000259" key="20">
    <source>
        <dbReference type="PROSITE" id="PS51384"/>
    </source>
</evidence>
<evidence type="ECO:0000256" key="7">
    <source>
        <dbReference type="ARBA" id="ARBA00022824"/>
    </source>
</evidence>
<dbReference type="InterPro" id="IPR001094">
    <property type="entry name" value="Flavdoxin-like"/>
</dbReference>
<dbReference type="PRINTS" id="PR00369">
    <property type="entry name" value="FLAVODOXIN"/>
</dbReference>
<dbReference type="OrthoDB" id="1856718at2759"/>
<gene>
    <name evidence="21" type="ORF">EJ04DRAFT_590597</name>
</gene>
<keyword evidence="22" id="KW-1185">Reference proteome</keyword>
<keyword evidence="5" id="KW-0288">FMN</keyword>
<evidence type="ECO:0000256" key="9">
    <source>
        <dbReference type="ARBA" id="ARBA00022857"/>
    </source>
</evidence>
<evidence type="ECO:0000256" key="1">
    <source>
        <dbReference type="ARBA" id="ARBA00001917"/>
    </source>
</evidence>
<dbReference type="GO" id="GO:0005789">
    <property type="term" value="C:endoplasmic reticulum membrane"/>
    <property type="evidence" value="ECO:0007669"/>
    <property type="project" value="UniProtKB-SubCell"/>
</dbReference>
<dbReference type="GO" id="GO:0010181">
    <property type="term" value="F:FMN binding"/>
    <property type="evidence" value="ECO:0007669"/>
    <property type="project" value="InterPro"/>
</dbReference>
<evidence type="ECO:0000256" key="16">
    <source>
        <dbReference type="ARBA" id="ARBA00023166"/>
    </source>
</evidence>
<evidence type="ECO:0000259" key="19">
    <source>
        <dbReference type="PROSITE" id="PS50902"/>
    </source>
</evidence>
<organism evidence="21 22">
    <name type="scientific">Polyplosphaeria fusca</name>
    <dbReference type="NCBI Taxonomy" id="682080"/>
    <lineage>
        <taxon>Eukaryota</taxon>
        <taxon>Fungi</taxon>
        <taxon>Dikarya</taxon>
        <taxon>Ascomycota</taxon>
        <taxon>Pezizomycotina</taxon>
        <taxon>Dothideomycetes</taxon>
        <taxon>Pleosporomycetidae</taxon>
        <taxon>Pleosporales</taxon>
        <taxon>Tetraplosphaeriaceae</taxon>
        <taxon>Polyplosphaeria</taxon>
    </lineage>
</organism>
<keyword evidence="14" id="KW-0443">Lipid metabolism</keyword>
<proteinExistence type="inferred from homology"/>
<keyword evidence="17" id="KW-0753">Steroid metabolism</keyword>
<dbReference type="EC" id="1.6.2.4" evidence="18"/>
<evidence type="ECO:0000256" key="17">
    <source>
        <dbReference type="ARBA" id="ARBA00023221"/>
    </source>
</evidence>
<sequence length="706" mass="78105">METIGIWIEDLPAPFHPVLQALRPSSPADGVALILFLLSSFACLTRGRLWQKPNPFHHIYFERPQLQNGTTNSRAASTRNIAERLEKHKNELVIFWGSQSGTSERFAETLGRECSTRFGLRALIADLSDYDAGSIASISHSRFAVFLLSTYGEGDPSDNTTGLWDWVKRLDSDKVSLAGLRYIALGLGNSKYKYYNHVLDVITSAFDAAGATALLPRARCDDASGGTEEDFQAWKEDVFAMLRSMGHEERSAEYQPSFEVQFTDDPGLVDSAGAGHKGSVHYQPSSTCSAIVSLPVKSSKDLFTAGDRNCVHLELDLAGSPDVHYKTGDHIGVWPVNPAEEIDRLLDALGLQEKRNEVVTVAALRDNTKPKVSSPTTLESIFRYDLDICGPVSRQVFLELARFAPCTEAKTMLLEVGRDREKYAQLTSKTHITFARLLQLASPSLNWPNLPLSFVIETLLPLQPRYYSISSSSVISPRCAAITALVVNKHLPGPPAATVHGLTSNYLFSASNLTARSLIAPPTFNQTSRDPGLGRSSIRAHIRKSKFKLPITSSTPLILICAGTGFAPFRAFLAERLKLATIGKPIGKMLVFFGCRHPDTDYIYRDELEHAKERLYDKLELYTAFSRESEEKVYVQDRVAQHAARVLELLDAGASMYICGKASMAREVDMRIEAAVKVAKGLEEAEMKAWTDALKKRGKWKADVWG</sequence>
<keyword evidence="3" id="KW-0444">Lipid biosynthesis</keyword>
<comment type="function">
    <text evidence="18">This enzyme is required for electron transfer from NADP to cytochrome P450.</text>
</comment>
<dbReference type="PANTHER" id="PTHR19384:SF108">
    <property type="entry name" value="NADPH--CYTOCHROME P450 REDUCTASE"/>
    <property type="match status" value="1"/>
</dbReference>
<dbReference type="Pfam" id="PF00667">
    <property type="entry name" value="FAD_binding_1"/>
    <property type="match status" value="1"/>
</dbReference>
<keyword evidence="4" id="KW-0285">Flavoprotein</keyword>
<feature type="domain" description="FAD-binding FR-type" evidence="20">
    <location>
        <begin position="289"/>
        <end position="550"/>
    </location>
</feature>
<keyword evidence="11" id="KW-1133">Transmembrane helix</keyword>
<dbReference type="Gene3D" id="2.40.30.10">
    <property type="entry name" value="Translation factors"/>
    <property type="match status" value="1"/>
</dbReference>
<evidence type="ECO:0000256" key="2">
    <source>
        <dbReference type="ARBA" id="ARBA00001974"/>
    </source>
</evidence>
<evidence type="ECO:0000256" key="10">
    <source>
        <dbReference type="ARBA" id="ARBA00022955"/>
    </source>
</evidence>
<dbReference type="Gene3D" id="3.40.50.80">
    <property type="entry name" value="Nucleotide-binding domain of ferredoxin-NADP reductase (FNR) module"/>
    <property type="match status" value="1"/>
</dbReference>
<evidence type="ECO:0000256" key="5">
    <source>
        <dbReference type="ARBA" id="ARBA00022643"/>
    </source>
</evidence>
<keyword evidence="12 18" id="KW-0560">Oxidoreductase</keyword>
<evidence type="ECO:0000256" key="3">
    <source>
        <dbReference type="ARBA" id="ARBA00022516"/>
    </source>
</evidence>
<dbReference type="InterPro" id="IPR039261">
    <property type="entry name" value="FNR_nucleotide-bd"/>
</dbReference>
<dbReference type="InterPro" id="IPR023208">
    <property type="entry name" value="P450R"/>
</dbReference>
<dbReference type="Gene3D" id="3.40.50.360">
    <property type="match status" value="1"/>
</dbReference>
<dbReference type="InterPro" id="IPR003097">
    <property type="entry name" value="CysJ-like_FAD-binding"/>
</dbReference>
<comment type="similarity">
    <text evidence="18">In the C-terminal section; belongs to the flavoprotein pyridine nucleotide cytochrome reductase family.</text>
</comment>
<dbReference type="InterPro" id="IPR008254">
    <property type="entry name" value="Flavodoxin/NO_synth"/>
</dbReference>
<evidence type="ECO:0000256" key="14">
    <source>
        <dbReference type="ARBA" id="ARBA00023098"/>
    </source>
</evidence>
<dbReference type="GO" id="GO:0005829">
    <property type="term" value="C:cytosol"/>
    <property type="evidence" value="ECO:0007669"/>
    <property type="project" value="TreeGrafter"/>
</dbReference>
<keyword evidence="10" id="KW-0752">Steroid biosynthesis</keyword>
<keyword evidence="15 18" id="KW-0472">Membrane</keyword>
<evidence type="ECO:0000256" key="15">
    <source>
        <dbReference type="ARBA" id="ARBA00023136"/>
    </source>
</evidence>
<dbReference type="PROSITE" id="PS50902">
    <property type="entry name" value="FLAVODOXIN_LIKE"/>
    <property type="match status" value="1"/>
</dbReference>
<keyword evidence="13" id="KW-0756">Sterol biosynthesis</keyword>
<comment type="catalytic activity">
    <reaction evidence="18">
        <text>2 oxidized [cytochrome P450] + NADPH = 2 reduced [cytochrome P450] + NADP(+) + H(+)</text>
        <dbReference type="Rhea" id="RHEA:24040"/>
        <dbReference type="Rhea" id="RHEA-COMP:14627"/>
        <dbReference type="Rhea" id="RHEA-COMP:14628"/>
        <dbReference type="ChEBI" id="CHEBI:15378"/>
        <dbReference type="ChEBI" id="CHEBI:55376"/>
        <dbReference type="ChEBI" id="CHEBI:57783"/>
        <dbReference type="ChEBI" id="CHEBI:58349"/>
        <dbReference type="ChEBI" id="CHEBI:60344"/>
        <dbReference type="EC" id="1.6.2.4"/>
    </reaction>
</comment>
<comment type="cofactor">
    <cofactor evidence="2">
        <name>FAD</name>
        <dbReference type="ChEBI" id="CHEBI:57692"/>
    </cofactor>
</comment>
<dbReference type="AlphaFoldDB" id="A0A9P4R6X4"/>
<dbReference type="Pfam" id="PF00258">
    <property type="entry name" value="Flavodoxin_1"/>
    <property type="match status" value="1"/>
</dbReference>
<evidence type="ECO:0000256" key="12">
    <source>
        <dbReference type="ARBA" id="ARBA00023002"/>
    </source>
</evidence>
<keyword evidence="7 18" id="KW-0256">Endoplasmic reticulum</keyword>
<accession>A0A9P4R6X4</accession>
<dbReference type="SUPFAM" id="SSF52343">
    <property type="entry name" value="Ferredoxin reductase-like, C-terminal NADP-linked domain"/>
    <property type="match status" value="1"/>
</dbReference>
<evidence type="ECO:0000256" key="13">
    <source>
        <dbReference type="ARBA" id="ARBA00023011"/>
    </source>
</evidence>
<dbReference type="FunFam" id="3.40.50.80:FF:000032">
    <property type="entry name" value="NADPH-dependent diflavin oxidoreductase 1"/>
    <property type="match status" value="1"/>
</dbReference>
<feature type="domain" description="Flavodoxin-like" evidence="19">
    <location>
        <begin position="92"/>
        <end position="239"/>
    </location>
</feature>
<dbReference type="PIRSF" id="PIRSF000208">
    <property type="entry name" value="P450R"/>
    <property type="match status" value="1"/>
</dbReference>
<dbReference type="InterPro" id="IPR023173">
    <property type="entry name" value="NADPH_Cyt_P450_Rdtase_alpha"/>
</dbReference>
<dbReference type="Pfam" id="PF00175">
    <property type="entry name" value="NAD_binding_1"/>
    <property type="match status" value="1"/>
</dbReference>
<evidence type="ECO:0000256" key="8">
    <source>
        <dbReference type="ARBA" id="ARBA00022827"/>
    </source>
</evidence>
<evidence type="ECO:0000256" key="18">
    <source>
        <dbReference type="PIRNR" id="PIRNR000208"/>
    </source>
</evidence>
<keyword evidence="16" id="KW-1207">Sterol metabolism</keyword>
<dbReference type="PRINTS" id="PR00371">
    <property type="entry name" value="FPNCR"/>
</dbReference>
<dbReference type="PROSITE" id="PS51384">
    <property type="entry name" value="FAD_FR"/>
    <property type="match status" value="1"/>
</dbReference>
<dbReference type="GO" id="GO:0050660">
    <property type="term" value="F:flavin adenine dinucleotide binding"/>
    <property type="evidence" value="ECO:0007669"/>
    <property type="project" value="TreeGrafter"/>
</dbReference>